<dbReference type="Proteomes" id="UP001165395">
    <property type="component" value="Unassembled WGS sequence"/>
</dbReference>
<evidence type="ECO:0000313" key="3">
    <source>
        <dbReference type="Proteomes" id="UP001165395"/>
    </source>
</evidence>
<name>A0ABS8DA16_9NEIS</name>
<sequence>MISQKNIHIESFLDYYCELDEAPEYGVMIDGEWGSGKTWFVKKYQEKIENDNRKVIYVSLYGLSKVKEINEAIFQALHPVLAHKSTKLAGKILKGAIKATIKIDIDADKKDDVSISTGIPDVNLPDYLSNADKHILIFDDLERCEIPTGQLLGYINHFIEHEKMKCILVSNEFEMEEKNKNSSNKSYIKIRDKIIGKRFGFTSDFDSAISDFLASQSCKNSSSLLIKHIEIIKSIYLKAGYNNFRHLKHALWDFERIFLVVIKDSNLEEEIQEHILQSHFLLSFELKSGGLLNKDIIEINKRRMKNFFVKYNDVDKRSCNEKNIDEIISKYIGICSTEIFPSVDFWEVFFEKGIVDDSIAKNSIDNSIYRYYSNMPSWKRLLQCMNLNDNEFINVLSDVQKEYIDRKYKDVGIVLHILGVKLWLIDIGILTETKDVVIKEAKDYIDSMEKDKTLPEENFLDSDINNTSYDNSAYFSRETVEFEEVFTYLTEAKNRQYINSLNEKAEELMKEMQKDFSLFTRRLILNNSVDNTYYKIPILSKIDPGIFLAELEKLNNEKKREFGFLLTSRYQFPNYLAHIREEIPWLKSMVSLLKNEANIKKGKMSGHIYTILVKKFEESIQRFSS</sequence>
<accession>A0ABS8DA16</accession>
<protein>
    <submittedName>
        <fullName evidence="2">KAP family NTPase</fullName>
    </submittedName>
</protein>
<feature type="domain" description="KAP NTPase" evidence="1">
    <location>
        <begin position="9"/>
        <end position="237"/>
    </location>
</feature>
<reference evidence="2" key="1">
    <citation type="submission" date="2021-10" db="EMBL/GenBank/DDBJ databases">
        <title>The complete genome sequence of Leeia sp. TBRC 13508.</title>
        <authorList>
            <person name="Charoenyingcharoen P."/>
            <person name="Yukphan P."/>
        </authorList>
    </citation>
    <scope>NUCLEOTIDE SEQUENCE</scope>
    <source>
        <strain evidence="2">TBRC 13508</strain>
    </source>
</reference>
<organism evidence="2 3">
    <name type="scientific">Leeia speluncae</name>
    <dbReference type="NCBI Taxonomy" id="2884804"/>
    <lineage>
        <taxon>Bacteria</taxon>
        <taxon>Pseudomonadati</taxon>
        <taxon>Pseudomonadota</taxon>
        <taxon>Betaproteobacteria</taxon>
        <taxon>Neisseriales</taxon>
        <taxon>Leeiaceae</taxon>
        <taxon>Leeia</taxon>
    </lineage>
</organism>
<dbReference type="EMBL" id="JAJBZT010000011">
    <property type="protein sequence ID" value="MCB6185048.1"/>
    <property type="molecule type" value="Genomic_DNA"/>
</dbReference>
<evidence type="ECO:0000259" key="1">
    <source>
        <dbReference type="Pfam" id="PF07693"/>
    </source>
</evidence>
<dbReference type="InterPro" id="IPR011646">
    <property type="entry name" value="KAP_P-loop"/>
</dbReference>
<evidence type="ECO:0000313" key="2">
    <source>
        <dbReference type="EMBL" id="MCB6185048.1"/>
    </source>
</evidence>
<dbReference type="Gene3D" id="3.40.50.300">
    <property type="entry name" value="P-loop containing nucleotide triphosphate hydrolases"/>
    <property type="match status" value="1"/>
</dbReference>
<gene>
    <name evidence="2" type="ORF">LIN78_15985</name>
</gene>
<dbReference type="InterPro" id="IPR027417">
    <property type="entry name" value="P-loop_NTPase"/>
</dbReference>
<proteinExistence type="predicted"/>
<dbReference type="SUPFAM" id="SSF52540">
    <property type="entry name" value="P-loop containing nucleoside triphosphate hydrolases"/>
    <property type="match status" value="1"/>
</dbReference>
<keyword evidence="3" id="KW-1185">Reference proteome</keyword>
<dbReference type="Pfam" id="PF07693">
    <property type="entry name" value="KAP_NTPase"/>
    <property type="match status" value="1"/>
</dbReference>
<comment type="caution">
    <text evidence="2">The sequence shown here is derived from an EMBL/GenBank/DDBJ whole genome shotgun (WGS) entry which is preliminary data.</text>
</comment>
<dbReference type="RefSeq" id="WP_227181879.1">
    <property type="nucleotide sequence ID" value="NZ_JAJBZT010000011.1"/>
</dbReference>